<evidence type="ECO:0000256" key="8">
    <source>
        <dbReference type="SAM" id="Phobius"/>
    </source>
</evidence>
<feature type="transmembrane region" description="Helical" evidence="8">
    <location>
        <begin position="332"/>
        <end position="350"/>
    </location>
</feature>
<keyword evidence="4 8" id="KW-0812">Transmembrane</keyword>
<keyword evidence="5 8" id="KW-1133">Transmembrane helix</keyword>
<feature type="transmembrane region" description="Helical" evidence="8">
    <location>
        <begin position="128"/>
        <end position="147"/>
    </location>
</feature>
<evidence type="ECO:0000256" key="1">
    <source>
        <dbReference type="ARBA" id="ARBA00004651"/>
    </source>
</evidence>
<evidence type="ECO:0000256" key="5">
    <source>
        <dbReference type="ARBA" id="ARBA00022989"/>
    </source>
</evidence>
<accession>A0ABS5APQ7</accession>
<dbReference type="InterPro" id="IPR018584">
    <property type="entry name" value="GT87"/>
</dbReference>
<evidence type="ECO:0000313" key="10">
    <source>
        <dbReference type="Proteomes" id="UP001519363"/>
    </source>
</evidence>
<comment type="subcellular location">
    <subcellularLocation>
        <location evidence="1">Cell membrane</location>
        <topology evidence="1">Multi-pass membrane protein</topology>
    </subcellularLocation>
</comment>
<name>A0ABS5APQ7_9PSEU</name>
<feature type="transmembrane region" description="Helical" evidence="8">
    <location>
        <begin position="83"/>
        <end position="116"/>
    </location>
</feature>
<comment type="caution">
    <text evidence="9">The sequence shown here is derived from an EMBL/GenBank/DDBJ whole genome shotgun (WGS) entry which is preliminary data.</text>
</comment>
<evidence type="ECO:0000313" key="9">
    <source>
        <dbReference type="EMBL" id="MBP2478416.1"/>
    </source>
</evidence>
<feature type="transmembrane region" description="Helical" evidence="8">
    <location>
        <begin position="293"/>
        <end position="311"/>
    </location>
</feature>
<evidence type="ECO:0000256" key="3">
    <source>
        <dbReference type="ARBA" id="ARBA00022679"/>
    </source>
</evidence>
<proteinExistence type="inferred from homology"/>
<dbReference type="EC" id="2.4.1.-" evidence="9"/>
<dbReference type="Proteomes" id="UP001519363">
    <property type="component" value="Unassembled WGS sequence"/>
</dbReference>
<dbReference type="EMBL" id="JAGIOO010000001">
    <property type="protein sequence ID" value="MBP2478416.1"/>
    <property type="molecule type" value="Genomic_DNA"/>
</dbReference>
<evidence type="ECO:0000256" key="6">
    <source>
        <dbReference type="ARBA" id="ARBA00023136"/>
    </source>
</evidence>
<dbReference type="GO" id="GO:0016757">
    <property type="term" value="F:glycosyltransferase activity"/>
    <property type="evidence" value="ECO:0007669"/>
    <property type="project" value="UniProtKB-KW"/>
</dbReference>
<keyword evidence="9" id="KW-0328">Glycosyltransferase</keyword>
<keyword evidence="10" id="KW-1185">Reference proteome</keyword>
<comment type="similarity">
    <text evidence="7">Belongs to the glycosyltransferase 87 family.</text>
</comment>
<keyword evidence="2" id="KW-1003">Cell membrane</keyword>
<reference evidence="9 10" key="1">
    <citation type="submission" date="2021-03" db="EMBL/GenBank/DDBJ databases">
        <title>Sequencing the genomes of 1000 actinobacteria strains.</title>
        <authorList>
            <person name="Klenk H.-P."/>
        </authorList>
    </citation>
    <scope>NUCLEOTIDE SEQUENCE [LARGE SCALE GENOMIC DNA]</scope>
    <source>
        <strain evidence="9 10">DSM 44580</strain>
    </source>
</reference>
<keyword evidence="3 9" id="KW-0808">Transferase</keyword>
<evidence type="ECO:0000256" key="7">
    <source>
        <dbReference type="ARBA" id="ARBA00024033"/>
    </source>
</evidence>
<dbReference type="Pfam" id="PF09594">
    <property type="entry name" value="GT87"/>
    <property type="match status" value="1"/>
</dbReference>
<feature type="transmembrane region" description="Helical" evidence="8">
    <location>
        <begin position="269"/>
        <end position="287"/>
    </location>
</feature>
<keyword evidence="6 8" id="KW-0472">Membrane</keyword>
<evidence type="ECO:0000256" key="2">
    <source>
        <dbReference type="ARBA" id="ARBA00022475"/>
    </source>
</evidence>
<organism evidence="9 10">
    <name type="scientific">Crossiella equi</name>
    <dbReference type="NCBI Taxonomy" id="130796"/>
    <lineage>
        <taxon>Bacteria</taxon>
        <taxon>Bacillati</taxon>
        <taxon>Actinomycetota</taxon>
        <taxon>Actinomycetes</taxon>
        <taxon>Pseudonocardiales</taxon>
        <taxon>Pseudonocardiaceae</taxon>
        <taxon>Crossiella</taxon>
    </lineage>
</organism>
<dbReference type="RefSeq" id="WP_158103728.1">
    <property type="nucleotide sequence ID" value="NZ_JAGIOO010000001.1"/>
</dbReference>
<protein>
    <submittedName>
        <fullName evidence="9">Alpha-1,2-mannosyltransferase</fullName>
        <ecNumber evidence="9">2.4.1.-</ecNumber>
    </submittedName>
</protein>
<evidence type="ECO:0000256" key="4">
    <source>
        <dbReference type="ARBA" id="ARBA00022692"/>
    </source>
</evidence>
<feature type="transmembrane region" description="Helical" evidence="8">
    <location>
        <begin position="205"/>
        <end position="225"/>
    </location>
</feature>
<feature type="transmembrane region" description="Helical" evidence="8">
    <location>
        <begin position="177"/>
        <end position="199"/>
    </location>
</feature>
<feature type="transmembrane region" description="Helical" evidence="8">
    <location>
        <begin position="23"/>
        <end position="45"/>
    </location>
</feature>
<gene>
    <name evidence="9" type="ORF">JOF53_007288</name>
</gene>
<sequence>MNDIEQSTVHTPAQRRWRLARRVVGPLWWVALACLLLLVASRSLLDLEVYRNGGLAWLRGIPLYVDFPGPLPGPRLPFTYPPLAAVLFTALAGIPLWLANAVVTAAGFVALTAVCVLVAGRLAQDKDVAWTVGLGASVAAIFLEPVLDTLHFGQVNLLLMGLVVIDCLAVRNPRWRGVLVGLAAAIKLTPAVFVLYFLLRRDWRAAVTAVVSFIGFGALGFALAAKESAEYWFHALTDPSRIGGLPYAANQSLRGVLERVNPGKDVVPLLWLGLTAAVMALAVVVALRAREDVVALLAIAAGGLLASPVSWSHHWVWCAPAFLVIAVRLRQWWQWGLFAAVVVVFCVKPFKMMPNENDRELLWTFWQHIPGDVYVWLTVGALLVLAVRRRSIA</sequence>